<name>F4Y065_9CYAN</name>
<evidence type="ECO:0000313" key="3">
    <source>
        <dbReference type="Proteomes" id="UP000003959"/>
    </source>
</evidence>
<sequence length="57" mass="6242">MVTLVPAIFSATVTVPLMAQSSWAQTQNSQEEATPSDLLQAKADQLFEQGIEQYQSI</sequence>
<keyword evidence="1" id="KW-0732">Signal</keyword>
<dbReference type="HOGENOM" id="CLU_2991791_0_0_3"/>
<protein>
    <submittedName>
        <fullName evidence="2">Uncharacterized protein</fullName>
    </submittedName>
</protein>
<organism evidence="2 3">
    <name type="scientific">Moorena producens 3L</name>
    <dbReference type="NCBI Taxonomy" id="489825"/>
    <lineage>
        <taxon>Bacteria</taxon>
        <taxon>Bacillati</taxon>
        <taxon>Cyanobacteriota</taxon>
        <taxon>Cyanophyceae</taxon>
        <taxon>Coleofasciculales</taxon>
        <taxon>Coleofasciculaceae</taxon>
        <taxon>Moorena</taxon>
    </lineage>
</organism>
<feature type="signal peptide" evidence="1">
    <location>
        <begin position="1"/>
        <end position="24"/>
    </location>
</feature>
<feature type="chain" id="PRO_5003323941" evidence="1">
    <location>
        <begin position="25"/>
        <end position="57"/>
    </location>
</feature>
<evidence type="ECO:0000256" key="1">
    <source>
        <dbReference type="SAM" id="SignalP"/>
    </source>
</evidence>
<proteinExistence type="predicted"/>
<dbReference type="Proteomes" id="UP000003959">
    <property type="component" value="Unassembled WGS sequence"/>
</dbReference>
<gene>
    <name evidence="2" type="ORF">LYNGBM3L_60250</name>
</gene>
<reference evidence="3" key="1">
    <citation type="journal article" date="2011" name="Proc. Natl. Acad. Sci. U.S.A.">
        <title>Genomic insights into the physiology and ecology of the marine filamentous cyanobacterium Lyngbya majuscula.</title>
        <authorList>
            <person name="Jones A.C."/>
            <person name="Monroe E.A."/>
            <person name="Podell S."/>
            <person name="Hess W.R."/>
            <person name="Klages S."/>
            <person name="Esquenazi E."/>
            <person name="Niessen S."/>
            <person name="Hoover H."/>
            <person name="Rothmann M."/>
            <person name="Lasken R.S."/>
            <person name="Yates J.R.III."/>
            <person name="Reinhardt R."/>
            <person name="Kube M."/>
            <person name="Burkart M.D."/>
            <person name="Allen E.E."/>
            <person name="Dorrestein P.C."/>
            <person name="Gerwick W.H."/>
            <person name="Gerwick L."/>
        </authorList>
    </citation>
    <scope>NUCLEOTIDE SEQUENCE [LARGE SCALE GENOMIC DNA]</scope>
    <source>
        <strain evidence="3">3L</strain>
    </source>
</reference>
<dbReference type="EMBL" id="GL890966">
    <property type="protein sequence ID" value="EGJ29797.1"/>
    <property type="molecule type" value="Genomic_DNA"/>
</dbReference>
<keyword evidence="3" id="KW-1185">Reference proteome</keyword>
<accession>F4Y065</accession>
<dbReference type="AlphaFoldDB" id="F4Y065"/>
<evidence type="ECO:0000313" key="2">
    <source>
        <dbReference type="EMBL" id="EGJ29797.1"/>
    </source>
</evidence>